<name>A0A644XTD7_9ZZZZ</name>
<organism evidence="1">
    <name type="scientific">bioreactor metagenome</name>
    <dbReference type="NCBI Taxonomy" id="1076179"/>
    <lineage>
        <taxon>unclassified sequences</taxon>
        <taxon>metagenomes</taxon>
        <taxon>ecological metagenomes</taxon>
    </lineage>
</organism>
<proteinExistence type="predicted"/>
<sequence length="147" mass="16055">MALGKHLAVRDPAAVGPALELEREIIPQKIFTERVFSRTVAVDRQADTEGDLRVVNAGFAHGRGDGRQRQNECVLLCSLILLEAQTALPNGVIPAIIIKLHLRRDEFPVACRVAGGVEHSIRGFGVVVSIVDSELDHSVFLLVIFLK</sequence>
<dbReference type="AlphaFoldDB" id="A0A644XTD7"/>
<comment type="caution">
    <text evidence="1">The sequence shown here is derived from an EMBL/GenBank/DDBJ whole genome shotgun (WGS) entry which is preliminary data.</text>
</comment>
<evidence type="ECO:0000313" key="1">
    <source>
        <dbReference type="EMBL" id="MPM17553.1"/>
    </source>
</evidence>
<reference evidence="1" key="1">
    <citation type="submission" date="2019-08" db="EMBL/GenBank/DDBJ databases">
        <authorList>
            <person name="Kucharzyk K."/>
            <person name="Murdoch R.W."/>
            <person name="Higgins S."/>
            <person name="Loffler F."/>
        </authorList>
    </citation>
    <scope>NUCLEOTIDE SEQUENCE</scope>
</reference>
<protein>
    <submittedName>
        <fullName evidence="1">Uncharacterized protein</fullName>
    </submittedName>
</protein>
<gene>
    <name evidence="1" type="ORF">SDC9_63949</name>
</gene>
<dbReference type="EMBL" id="VSSQ01002817">
    <property type="protein sequence ID" value="MPM17553.1"/>
    <property type="molecule type" value="Genomic_DNA"/>
</dbReference>
<accession>A0A644XTD7</accession>